<protein>
    <recommendedName>
        <fullName evidence="5">Transcription factor IIIC 90kDa subunit N-terminal domain-containing protein</fullName>
    </recommendedName>
</protein>
<dbReference type="Pfam" id="PF12657">
    <property type="entry name" value="TFIIIC_delta"/>
    <property type="match status" value="1"/>
</dbReference>
<accession>A0ABQ0CDR3</accession>
<comment type="caution">
    <text evidence="3">The sequence shown here is derived from an EMBL/GenBank/DDBJ whole genome shotgun (WGS) entry which is preliminary data.</text>
</comment>
<keyword evidence="4" id="KW-1185">Reference proteome</keyword>
<evidence type="ECO:0000259" key="2">
    <source>
        <dbReference type="Pfam" id="PF12660"/>
    </source>
</evidence>
<gene>
    <name evidence="3" type="primary">g44</name>
    <name evidence="3" type="ORF">EsDP_00000044</name>
</gene>
<name>A0ABQ0CDR3_9HYPO</name>
<sequence>MEQARPLQPLGLRARPIATRAISWSCDAELAIATDDTIHVFLPEYPRPGNTPEDAADEDAFQPQFSLSLATSGIIRPDPAINGPLCAFAGVSLPGPNPDEPLVFKGVGSAEAIRSGSSLGQSLGVEWSPNGLGQNLRPVLSIATTSGSIVTIGEHIDSGTAVASSLRSRTFKHWKVLWGLGAQLPIPDGESAAGFRNMDERIVSFSWAREIGSGVALLAYMNDEREVVVMGVQFLKRVQEASGSMSEELGWEIFEVDRFDGKGPHDMTDSGDPDFVPSGGGFCLKWSPWFVTREDRTATLAYVTRNYVGFRRVTIQGAWLRGRDPTIRVEKSNSVSICTFLSADAFVEWEDAVWQEGDSQVARGIIATPFVVKPFQVDLCADPTQPTAPHSSGDCSTLYPQPEELSTNPITDLIIHHPDPSNRPSEPLYSLIRLSATPTNQDWYQTNLPSQDKLPQWAERVRRATARQVPRVEALGGIDSGSDTDSEFDEPEVDMTMMPEEDRLSKVHPHRFRLWGMAASPGDGCVATLVSKHVTQHADRRPRSRVLFSWPRHDDAPLAATPVSPRSLTTEGAVWEAMYGNVVEIPTSLSKTTDRPSFQETSLRKQFRSVIPKQTCVFCNTSLVTLGNESTCEKGHSFATCTATGLAILAPGISRVCSVCDLRCLNVSELSRIAALHIGPDAAVESLGEVCGGCGGKFLI</sequence>
<feature type="domain" description="Transcription factor IIIC putative zinc-finger" evidence="2">
    <location>
        <begin position="613"/>
        <end position="696"/>
    </location>
</feature>
<dbReference type="EMBL" id="BAAFGZ010000001">
    <property type="protein sequence ID" value="GAB0131580.1"/>
    <property type="molecule type" value="Genomic_DNA"/>
</dbReference>
<dbReference type="Pfam" id="PF12660">
    <property type="entry name" value="zf-TFIIIC"/>
    <property type="match status" value="1"/>
</dbReference>
<dbReference type="Proteomes" id="UP001562357">
    <property type="component" value="Unassembled WGS sequence"/>
</dbReference>
<evidence type="ECO:0008006" key="5">
    <source>
        <dbReference type="Google" id="ProtNLM"/>
    </source>
</evidence>
<dbReference type="InterPro" id="IPR024764">
    <property type="entry name" value="TFIIIC_Znf"/>
</dbReference>
<feature type="domain" description="Transcription factor IIIC 90kDa subunit N-terminal" evidence="1">
    <location>
        <begin position="24"/>
        <end position="537"/>
    </location>
</feature>
<proteinExistence type="predicted"/>
<evidence type="ECO:0000313" key="3">
    <source>
        <dbReference type="EMBL" id="GAB0131580.1"/>
    </source>
</evidence>
<evidence type="ECO:0000313" key="4">
    <source>
        <dbReference type="Proteomes" id="UP001562357"/>
    </source>
</evidence>
<evidence type="ECO:0000259" key="1">
    <source>
        <dbReference type="Pfam" id="PF12657"/>
    </source>
</evidence>
<organism evidence="3 4">
    <name type="scientific">Epichloe bromicola</name>
    <dbReference type="NCBI Taxonomy" id="79588"/>
    <lineage>
        <taxon>Eukaryota</taxon>
        <taxon>Fungi</taxon>
        <taxon>Dikarya</taxon>
        <taxon>Ascomycota</taxon>
        <taxon>Pezizomycotina</taxon>
        <taxon>Sordariomycetes</taxon>
        <taxon>Hypocreomycetidae</taxon>
        <taxon>Hypocreales</taxon>
        <taxon>Clavicipitaceae</taxon>
        <taxon>Epichloe</taxon>
    </lineage>
</organism>
<dbReference type="InterPro" id="IPR024761">
    <property type="entry name" value="TFIIIC_delta_N"/>
</dbReference>
<reference evidence="4" key="1">
    <citation type="submission" date="2024-06" db="EMBL/GenBank/DDBJ databases">
        <title>Draft Genome Sequences of Epichloe bromicola Strains Isolated from Elymus ciliaris.</title>
        <authorList>
            <consortium name="Epichloe bromicola genome sequencing consortium"/>
            <person name="Miura A."/>
            <person name="Imano S."/>
            <person name="Ashida A."/>
            <person name="Sato I."/>
            <person name="Chiba S."/>
            <person name="Tanaka A."/>
            <person name="Camagna M."/>
            <person name="Takemoto D."/>
        </authorList>
    </citation>
    <scope>NUCLEOTIDE SEQUENCE [LARGE SCALE GENOMIC DNA]</scope>
    <source>
        <strain evidence="4">DP</strain>
    </source>
</reference>